<dbReference type="Proteomes" id="UP000000557">
    <property type="component" value="Chromosome"/>
</dbReference>
<dbReference type="STRING" id="251221.gene:10758028"/>
<evidence type="ECO:0000313" key="10">
    <source>
        <dbReference type="Proteomes" id="UP000000557"/>
    </source>
</evidence>
<keyword evidence="3" id="KW-1003">Cell membrane</keyword>
<dbReference type="PANTHER" id="PTHR42709">
    <property type="entry name" value="ALKALINE PHOSPHATASE LIKE PROTEIN"/>
    <property type="match status" value="1"/>
</dbReference>
<accession>Q7NN59</accession>
<evidence type="ECO:0000256" key="2">
    <source>
        <dbReference type="ARBA" id="ARBA00010792"/>
    </source>
</evidence>
<comment type="subcellular location">
    <subcellularLocation>
        <location evidence="1">Cell membrane</location>
        <topology evidence="1">Multi-pass membrane protein</topology>
    </subcellularLocation>
</comment>
<dbReference type="EMBL" id="BA000045">
    <property type="protein sequence ID" value="BAC88496.1"/>
    <property type="molecule type" value="Genomic_DNA"/>
</dbReference>
<feature type="transmembrane region" description="Helical" evidence="7">
    <location>
        <begin position="50"/>
        <end position="71"/>
    </location>
</feature>
<proteinExistence type="inferred from homology"/>
<evidence type="ECO:0000256" key="3">
    <source>
        <dbReference type="ARBA" id="ARBA00022475"/>
    </source>
</evidence>
<reference evidence="9 10" key="1">
    <citation type="journal article" date="2003" name="DNA Res.">
        <title>Complete genome structure of Gloeobacter violaceus PCC 7421, a cyanobacterium that lacks thylakoids.</title>
        <authorList>
            <person name="Nakamura Y."/>
            <person name="Kaneko T."/>
            <person name="Sato S."/>
            <person name="Mimuro M."/>
            <person name="Miyashita H."/>
            <person name="Tsuchiya T."/>
            <person name="Sasamoto S."/>
            <person name="Watanabe A."/>
            <person name="Kawashima K."/>
            <person name="Kishida Y."/>
            <person name="Kiyokawa C."/>
            <person name="Kohara M."/>
            <person name="Matsumoto M."/>
            <person name="Matsuno A."/>
            <person name="Nakazaki N."/>
            <person name="Shimpo S."/>
            <person name="Takeuchi C."/>
            <person name="Yamada M."/>
            <person name="Tabata S."/>
        </authorList>
    </citation>
    <scope>NUCLEOTIDE SEQUENCE [LARGE SCALE GENOMIC DNA]</scope>
    <source>
        <strain evidence="10">ATCC 29082 / PCC 7421</strain>
    </source>
</reference>
<dbReference type="EnsemblBacteria" id="BAC88496">
    <property type="protein sequence ID" value="BAC88496"/>
    <property type="gene ID" value="BAC88496"/>
</dbReference>
<keyword evidence="4 7" id="KW-0812">Transmembrane</keyword>
<evidence type="ECO:0000313" key="9">
    <source>
        <dbReference type="EMBL" id="BAC88496.1"/>
    </source>
</evidence>
<dbReference type="PATRIC" id="fig|251221.4.peg.564"/>
<keyword evidence="6 7" id="KW-0472">Membrane</keyword>
<name>Q7NN59_GLOVI</name>
<evidence type="ECO:0000259" key="8">
    <source>
        <dbReference type="Pfam" id="PF09335"/>
    </source>
</evidence>
<dbReference type="InterPro" id="IPR032816">
    <property type="entry name" value="VTT_dom"/>
</dbReference>
<evidence type="ECO:0000256" key="7">
    <source>
        <dbReference type="SAM" id="Phobius"/>
    </source>
</evidence>
<evidence type="ECO:0000256" key="1">
    <source>
        <dbReference type="ARBA" id="ARBA00004651"/>
    </source>
</evidence>
<keyword evidence="10" id="KW-1185">Reference proteome</keyword>
<feature type="transmembrane region" description="Helical" evidence="7">
    <location>
        <begin position="12"/>
        <end position="30"/>
    </location>
</feature>
<dbReference type="OrthoDB" id="9813426at2"/>
<dbReference type="PANTHER" id="PTHR42709:SF6">
    <property type="entry name" value="UNDECAPRENYL PHOSPHATE TRANSPORTER A"/>
    <property type="match status" value="1"/>
</dbReference>
<keyword evidence="5 7" id="KW-1133">Transmembrane helix</keyword>
<sequence>MLERVIEVVGTLGYLGIAALMFLETVVPPIPSEAIMPLAGVAAAQGKLNLLGVVVSGTIGALLGNLLWYYLGRRIGPKRLGRWADRYGRWFGLSARSVDTAQLWFARYGAAAVFLCRMVPGIRTWISLPAGAAGMSLVPFLLCSALGTLLWTALLAWTGLLLENNYRLAEQQLGPLSAVAFGGLLFLIVLWKFRRKNSAP</sequence>
<dbReference type="Pfam" id="PF09335">
    <property type="entry name" value="VTT_dom"/>
    <property type="match status" value="1"/>
</dbReference>
<dbReference type="HOGENOM" id="CLU_044208_1_1_3"/>
<evidence type="ECO:0000256" key="5">
    <source>
        <dbReference type="ARBA" id="ARBA00022989"/>
    </source>
</evidence>
<dbReference type="AlphaFoldDB" id="Q7NN59"/>
<reference evidence="9 10" key="2">
    <citation type="journal article" date="2003" name="DNA Res.">
        <title>Complete genome structure of Gloeobacter violaceus PCC 7421, a cyanobacterium that lacks thylakoids (supplement).</title>
        <authorList>
            <person name="Nakamura Y."/>
            <person name="Kaneko T."/>
            <person name="Sato S."/>
            <person name="Mimuro M."/>
            <person name="Miyashita H."/>
            <person name="Tsuchiya T."/>
            <person name="Sasamoto S."/>
            <person name="Watanabe A."/>
            <person name="Kawashima K."/>
            <person name="Kishida Y."/>
            <person name="Kiyokawa C."/>
            <person name="Kohara M."/>
            <person name="Matsumoto M."/>
            <person name="Matsuno A."/>
            <person name="Nakazaki N."/>
            <person name="Shimpo S."/>
            <person name="Takeuchi C."/>
            <person name="Yamada M."/>
            <person name="Tabata S."/>
        </authorList>
    </citation>
    <scope>NUCLEOTIDE SEQUENCE [LARGE SCALE GENOMIC DNA]</scope>
    <source>
        <strain evidence="10">ATCC 29082 / PCC 7421</strain>
    </source>
</reference>
<feature type="domain" description="VTT" evidence="8">
    <location>
        <begin position="30"/>
        <end position="159"/>
    </location>
</feature>
<comment type="similarity">
    <text evidence="2">Belongs to the DedA family.</text>
</comment>
<dbReference type="InterPro" id="IPR051311">
    <property type="entry name" value="DedA_domain"/>
</dbReference>
<dbReference type="InParanoid" id="Q7NN59"/>
<dbReference type="GO" id="GO:0005886">
    <property type="term" value="C:plasma membrane"/>
    <property type="evidence" value="ECO:0000318"/>
    <property type="project" value="GO_Central"/>
</dbReference>
<evidence type="ECO:0000256" key="4">
    <source>
        <dbReference type="ARBA" id="ARBA00022692"/>
    </source>
</evidence>
<dbReference type="eggNOG" id="COG0586">
    <property type="taxonomic scope" value="Bacteria"/>
</dbReference>
<evidence type="ECO:0000256" key="6">
    <source>
        <dbReference type="ARBA" id="ARBA00023136"/>
    </source>
</evidence>
<gene>
    <name evidence="9" type="ordered locus">glr0555</name>
</gene>
<feature type="transmembrane region" description="Helical" evidence="7">
    <location>
        <begin position="137"/>
        <end position="160"/>
    </location>
</feature>
<dbReference type="PhylomeDB" id="Q7NN59"/>
<protein>
    <submittedName>
        <fullName evidence="9">Glr0555 protein</fullName>
    </submittedName>
</protein>
<organism evidence="9 10">
    <name type="scientific">Gloeobacter violaceus (strain ATCC 29082 / PCC 7421)</name>
    <dbReference type="NCBI Taxonomy" id="251221"/>
    <lineage>
        <taxon>Bacteria</taxon>
        <taxon>Bacillati</taxon>
        <taxon>Cyanobacteriota</taxon>
        <taxon>Cyanophyceae</taxon>
        <taxon>Gloeobacterales</taxon>
        <taxon>Gloeobacteraceae</taxon>
        <taxon>Gloeobacter</taxon>
    </lineage>
</organism>
<dbReference type="RefSeq" id="WP_011140558.1">
    <property type="nucleotide sequence ID" value="NC_005125.1"/>
</dbReference>
<feature type="transmembrane region" description="Helical" evidence="7">
    <location>
        <begin position="172"/>
        <end position="191"/>
    </location>
</feature>
<dbReference type="KEGG" id="gvi:glr0555"/>